<sequence length="265" mass="29367">MTYQLDIPPDLTGPDITFIYQNLDAQLNTGILYALLHGIYTGIVAVSLWNIFTCESRPIGRQIMVVAIILLFVVTTITVGFNWSYINSAFIDNGQSFWSRYSVLLFSPNIFLGMGITGAISSMLADFAMIWRCWMVWGQRWPVVLPPILMLISGIVFKLINTYQAYATGNDYVLGFVLYSSFVLATTILCTALIIYRILTVGRASDGIGGGIGFYRHVIEVFEVRGDWAVYYVDAMSGIVRGIAPTLLVGRVAVGLCTFGRDMAD</sequence>
<keyword evidence="1" id="KW-0472">Membrane</keyword>
<feature type="transmembrane region" description="Helical" evidence="1">
    <location>
        <begin position="172"/>
        <end position="196"/>
    </location>
</feature>
<name>A0AA39K450_ARMTA</name>
<protein>
    <submittedName>
        <fullName evidence="2">Uncharacterized protein</fullName>
    </submittedName>
</protein>
<feature type="transmembrane region" description="Helical" evidence="1">
    <location>
        <begin position="106"/>
        <end position="131"/>
    </location>
</feature>
<dbReference type="AlphaFoldDB" id="A0AA39K450"/>
<dbReference type="Proteomes" id="UP001175211">
    <property type="component" value="Unassembled WGS sequence"/>
</dbReference>
<reference evidence="2" key="1">
    <citation type="submission" date="2023-06" db="EMBL/GenBank/DDBJ databases">
        <authorList>
            <consortium name="Lawrence Berkeley National Laboratory"/>
            <person name="Ahrendt S."/>
            <person name="Sahu N."/>
            <person name="Indic B."/>
            <person name="Wong-Bajracharya J."/>
            <person name="Merenyi Z."/>
            <person name="Ke H.-M."/>
            <person name="Monk M."/>
            <person name="Kocsube S."/>
            <person name="Drula E."/>
            <person name="Lipzen A."/>
            <person name="Balint B."/>
            <person name="Henrissat B."/>
            <person name="Andreopoulos B."/>
            <person name="Martin F.M."/>
            <person name="Harder C.B."/>
            <person name="Rigling D."/>
            <person name="Ford K.L."/>
            <person name="Foster G.D."/>
            <person name="Pangilinan J."/>
            <person name="Papanicolaou A."/>
            <person name="Barry K."/>
            <person name="LaButti K."/>
            <person name="Viragh M."/>
            <person name="Koriabine M."/>
            <person name="Yan M."/>
            <person name="Riley R."/>
            <person name="Champramary S."/>
            <person name="Plett K.L."/>
            <person name="Tsai I.J."/>
            <person name="Slot J."/>
            <person name="Sipos G."/>
            <person name="Plett J."/>
            <person name="Nagy L.G."/>
            <person name="Grigoriev I.V."/>
        </authorList>
    </citation>
    <scope>NUCLEOTIDE SEQUENCE</scope>
    <source>
        <strain evidence="2">CCBAS 213</strain>
    </source>
</reference>
<proteinExistence type="predicted"/>
<feature type="transmembrane region" description="Helical" evidence="1">
    <location>
        <begin position="31"/>
        <end position="52"/>
    </location>
</feature>
<dbReference type="EMBL" id="JAUEPS010000028">
    <property type="protein sequence ID" value="KAK0453998.1"/>
    <property type="molecule type" value="Genomic_DNA"/>
</dbReference>
<keyword evidence="1" id="KW-0812">Transmembrane</keyword>
<feature type="transmembrane region" description="Helical" evidence="1">
    <location>
        <begin position="64"/>
        <end position="86"/>
    </location>
</feature>
<evidence type="ECO:0000313" key="3">
    <source>
        <dbReference type="Proteomes" id="UP001175211"/>
    </source>
</evidence>
<evidence type="ECO:0000256" key="1">
    <source>
        <dbReference type="SAM" id="Phobius"/>
    </source>
</evidence>
<dbReference type="GeneID" id="85361301"/>
<dbReference type="RefSeq" id="XP_060328386.1">
    <property type="nucleotide sequence ID" value="XM_060477753.1"/>
</dbReference>
<evidence type="ECO:0000313" key="2">
    <source>
        <dbReference type="EMBL" id="KAK0453998.1"/>
    </source>
</evidence>
<keyword evidence="3" id="KW-1185">Reference proteome</keyword>
<comment type="caution">
    <text evidence="2">The sequence shown here is derived from an EMBL/GenBank/DDBJ whole genome shotgun (WGS) entry which is preliminary data.</text>
</comment>
<gene>
    <name evidence="2" type="ORF">EV420DRAFT_1645219</name>
</gene>
<accession>A0AA39K450</accession>
<feature type="transmembrane region" description="Helical" evidence="1">
    <location>
        <begin position="143"/>
        <end position="160"/>
    </location>
</feature>
<keyword evidence="1" id="KW-1133">Transmembrane helix</keyword>
<organism evidence="2 3">
    <name type="scientific">Armillaria tabescens</name>
    <name type="common">Ringless honey mushroom</name>
    <name type="synonym">Agaricus tabescens</name>
    <dbReference type="NCBI Taxonomy" id="1929756"/>
    <lineage>
        <taxon>Eukaryota</taxon>
        <taxon>Fungi</taxon>
        <taxon>Dikarya</taxon>
        <taxon>Basidiomycota</taxon>
        <taxon>Agaricomycotina</taxon>
        <taxon>Agaricomycetes</taxon>
        <taxon>Agaricomycetidae</taxon>
        <taxon>Agaricales</taxon>
        <taxon>Marasmiineae</taxon>
        <taxon>Physalacriaceae</taxon>
        <taxon>Desarmillaria</taxon>
    </lineage>
</organism>